<proteinExistence type="predicted"/>
<dbReference type="EMBL" id="VCAU01000002">
    <property type="protein sequence ID" value="KAF9895037.1"/>
    <property type="molecule type" value="Genomic_DNA"/>
</dbReference>
<reference evidence="3" key="1">
    <citation type="journal article" date="2019" name="Beilstein J. Org. Chem.">
        <title>Nanangenines: drimane sesquiterpenoids as the dominant metabolite cohort of a novel Australian fungus, Aspergillus nanangensis.</title>
        <authorList>
            <person name="Lacey H.J."/>
            <person name="Gilchrist C.L.M."/>
            <person name="Crombie A."/>
            <person name="Kalaitzis J.A."/>
            <person name="Vuong D."/>
            <person name="Rutledge P.J."/>
            <person name="Turner P."/>
            <person name="Pitt J.I."/>
            <person name="Lacey E."/>
            <person name="Chooi Y.H."/>
            <person name="Piggott A.M."/>
        </authorList>
    </citation>
    <scope>NUCLEOTIDE SEQUENCE</scope>
    <source>
        <strain evidence="3">MST-FP2251</strain>
    </source>
</reference>
<dbReference type="Gene3D" id="3.40.50.150">
    <property type="entry name" value="Vaccinia Virus protein VP39"/>
    <property type="match status" value="1"/>
</dbReference>
<dbReference type="InterPro" id="IPR029063">
    <property type="entry name" value="SAM-dependent_MTases_sf"/>
</dbReference>
<dbReference type="GO" id="GO:0008168">
    <property type="term" value="F:methyltransferase activity"/>
    <property type="evidence" value="ECO:0007669"/>
    <property type="project" value="UniProtKB-KW"/>
</dbReference>
<dbReference type="PANTHER" id="PTHR13393">
    <property type="entry name" value="SAM-DEPENDENT METHYLTRANSFERASE"/>
    <property type="match status" value="1"/>
</dbReference>
<evidence type="ECO:0000256" key="2">
    <source>
        <dbReference type="ARBA" id="ARBA00022679"/>
    </source>
</evidence>
<dbReference type="AlphaFoldDB" id="A0AAD4D0F0"/>
<evidence type="ECO:0000313" key="3">
    <source>
        <dbReference type="EMBL" id="KAF9895037.1"/>
    </source>
</evidence>
<dbReference type="GO" id="GO:0070475">
    <property type="term" value="P:rRNA base methylation"/>
    <property type="evidence" value="ECO:0007669"/>
    <property type="project" value="TreeGrafter"/>
</dbReference>
<organism evidence="3 4">
    <name type="scientific">Aspergillus nanangensis</name>
    <dbReference type="NCBI Taxonomy" id="2582783"/>
    <lineage>
        <taxon>Eukaryota</taxon>
        <taxon>Fungi</taxon>
        <taxon>Dikarya</taxon>
        <taxon>Ascomycota</taxon>
        <taxon>Pezizomycotina</taxon>
        <taxon>Eurotiomycetes</taxon>
        <taxon>Eurotiomycetidae</taxon>
        <taxon>Eurotiales</taxon>
        <taxon>Aspergillaceae</taxon>
        <taxon>Aspergillus</taxon>
        <taxon>Aspergillus subgen. Circumdati</taxon>
    </lineage>
</organism>
<reference evidence="3" key="2">
    <citation type="submission" date="2020-02" db="EMBL/GenBank/DDBJ databases">
        <authorList>
            <person name="Gilchrist C.L.M."/>
            <person name="Chooi Y.-H."/>
        </authorList>
    </citation>
    <scope>NUCLEOTIDE SEQUENCE</scope>
    <source>
        <strain evidence="3">MST-FP2251</strain>
    </source>
</reference>
<evidence type="ECO:0000313" key="4">
    <source>
        <dbReference type="Proteomes" id="UP001194746"/>
    </source>
</evidence>
<accession>A0AAD4D0F0</accession>
<comment type="caution">
    <text evidence="3">The sequence shown here is derived from an EMBL/GenBank/DDBJ whole genome shotgun (WGS) entry which is preliminary data.</text>
</comment>
<keyword evidence="1" id="KW-0489">Methyltransferase</keyword>
<evidence type="ECO:0000256" key="1">
    <source>
        <dbReference type="ARBA" id="ARBA00022603"/>
    </source>
</evidence>
<keyword evidence="2" id="KW-0808">Transferase</keyword>
<dbReference type="PANTHER" id="PTHR13393:SF0">
    <property type="entry name" value="RNA N6-ADENOSINE-METHYLTRANSFERASE METTL16"/>
    <property type="match status" value="1"/>
</dbReference>
<keyword evidence="4" id="KW-1185">Reference proteome</keyword>
<protein>
    <submittedName>
        <fullName evidence="3">Uncharacterized protein</fullName>
    </submittedName>
</protein>
<sequence>MVSALFFYANCLHEAKMRAARNIYNDDVDFTALALQFPEFAKHLKSNGQLDFTDPDAVRQLTKSLLKRDFNLEVEIPQDRLCPPVPNRLNYILWLQDLLDTTGEEFRDDYDPDRTVVGLDMYNFQPNPLI</sequence>
<dbReference type="InterPro" id="IPR010286">
    <property type="entry name" value="METTL16/RlmF"/>
</dbReference>
<dbReference type="Proteomes" id="UP001194746">
    <property type="component" value="Unassembled WGS sequence"/>
</dbReference>
<dbReference type="Pfam" id="PF05971">
    <property type="entry name" value="Methyltransf_10"/>
    <property type="match status" value="1"/>
</dbReference>
<dbReference type="GO" id="GO:0005634">
    <property type="term" value="C:nucleus"/>
    <property type="evidence" value="ECO:0007669"/>
    <property type="project" value="TreeGrafter"/>
</dbReference>
<name>A0AAD4D0F0_ASPNN</name>
<gene>
    <name evidence="3" type="ORF">FE257_004665</name>
</gene>